<protein>
    <recommendedName>
        <fullName evidence="3">EthD domain-containing protein</fullName>
    </recommendedName>
</protein>
<dbReference type="Proteomes" id="UP000320888">
    <property type="component" value="Unassembled WGS sequence"/>
</dbReference>
<name>A0A553ZQK5_9ACTN</name>
<accession>A0A553ZQK5</accession>
<organism evidence="1 2">
    <name type="scientific">Streptomyces benahoarensis</name>
    <dbReference type="NCBI Taxonomy" id="2595054"/>
    <lineage>
        <taxon>Bacteria</taxon>
        <taxon>Bacillati</taxon>
        <taxon>Actinomycetota</taxon>
        <taxon>Actinomycetes</taxon>
        <taxon>Kitasatosporales</taxon>
        <taxon>Streptomycetaceae</taxon>
        <taxon>Streptomyces</taxon>
    </lineage>
</organism>
<dbReference type="EMBL" id="VKLS01000013">
    <property type="protein sequence ID" value="TSB43750.1"/>
    <property type="molecule type" value="Genomic_DNA"/>
</dbReference>
<sequence length="209" mass="23226">MTSPLLLVTEVPVEREASQEALAVWQDRTHAAAGRGSVLYESTEAPAVLELTPLAGLADLAALTDRWRDLRGALAPLSTGDVRRQVLEFVGAPKPAADELPDTPYIQLRHVEVKPPVYEEYLSWRQGTIFAEVLKSERIETFLAYHSLLSTEPGVMFVSGFSCPPQEYLPTFASDRYAEIARQAHPRFVTDEGLYTRIYRRVPGGEGAR</sequence>
<dbReference type="OrthoDB" id="3690318at2"/>
<proteinExistence type="predicted"/>
<comment type="caution">
    <text evidence="1">The sequence shown here is derived from an EMBL/GenBank/DDBJ whole genome shotgun (WGS) entry which is preliminary data.</text>
</comment>
<evidence type="ECO:0000313" key="1">
    <source>
        <dbReference type="EMBL" id="TSB43750.1"/>
    </source>
</evidence>
<reference evidence="1 2" key="1">
    <citation type="submission" date="2019-07" db="EMBL/GenBank/DDBJ databases">
        <title>Draft genome for Streptomyces benahoarensis MZ03-48.</title>
        <authorList>
            <person name="Gonzalez-Pimentel J.L."/>
        </authorList>
    </citation>
    <scope>NUCLEOTIDE SEQUENCE [LARGE SCALE GENOMIC DNA]</scope>
    <source>
        <strain evidence="1 2">MZ03-48</strain>
    </source>
</reference>
<gene>
    <name evidence="1" type="ORF">FNZ23_02685</name>
</gene>
<evidence type="ECO:0008006" key="3">
    <source>
        <dbReference type="Google" id="ProtNLM"/>
    </source>
</evidence>
<dbReference type="AlphaFoldDB" id="A0A553ZQK5"/>
<evidence type="ECO:0000313" key="2">
    <source>
        <dbReference type="Proteomes" id="UP000320888"/>
    </source>
</evidence>
<keyword evidence="2" id="KW-1185">Reference proteome</keyword>